<reference evidence="2" key="1">
    <citation type="journal article" date="2020" name="Ecol. Evol.">
        <title>Genome structure and content of the rice root-knot nematode (Meloidogyne graminicola).</title>
        <authorList>
            <person name="Phan N.T."/>
            <person name="Danchin E.G.J."/>
            <person name="Klopp C."/>
            <person name="Perfus-Barbeoch L."/>
            <person name="Kozlowski D.K."/>
            <person name="Koutsovoulos G.D."/>
            <person name="Lopez-Roques C."/>
            <person name="Bouchez O."/>
            <person name="Zahm M."/>
            <person name="Besnard G."/>
            <person name="Bellafiore S."/>
        </authorList>
    </citation>
    <scope>NUCLEOTIDE SEQUENCE</scope>
    <source>
        <strain evidence="2">VN-18</strain>
    </source>
</reference>
<evidence type="ECO:0000313" key="3">
    <source>
        <dbReference type="Proteomes" id="UP000605970"/>
    </source>
</evidence>
<evidence type="ECO:0000256" key="1">
    <source>
        <dbReference type="SAM" id="SignalP"/>
    </source>
</evidence>
<accession>A0A8S9ZU75</accession>
<gene>
    <name evidence="2" type="ORF">Mgra_00003841</name>
</gene>
<protein>
    <submittedName>
        <fullName evidence="2">Uncharacterized protein</fullName>
    </submittedName>
</protein>
<proteinExistence type="predicted"/>
<evidence type="ECO:0000313" key="2">
    <source>
        <dbReference type="EMBL" id="KAF7636663.1"/>
    </source>
</evidence>
<organism evidence="2 3">
    <name type="scientific">Meloidogyne graminicola</name>
    <dbReference type="NCBI Taxonomy" id="189291"/>
    <lineage>
        <taxon>Eukaryota</taxon>
        <taxon>Metazoa</taxon>
        <taxon>Ecdysozoa</taxon>
        <taxon>Nematoda</taxon>
        <taxon>Chromadorea</taxon>
        <taxon>Rhabditida</taxon>
        <taxon>Tylenchina</taxon>
        <taxon>Tylenchomorpha</taxon>
        <taxon>Tylenchoidea</taxon>
        <taxon>Meloidogynidae</taxon>
        <taxon>Meloidogyninae</taxon>
        <taxon>Meloidogyne</taxon>
    </lineage>
</organism>
<dbReference type="AlphaFoldDB" id="A0A8S9ZU75"/>
<name>A0A8S9ZU75_9BILA</name>
<sequence length="70" mass="7725">MSKLFVVFILFVLSSTAVSKNKSEECKNYVCTNIQDPIYLNQCCKGICDNKCIHDACPTCCHCGDKNGGK</sequence>
<feature type="signal peptide" evidence="1">
    <location>
        <begin position="1"/>
        <end position="19"/>
    </location>
</feature>
<feature type="chain" id="PRO_5035751280" evidence="1">
    <location>
        <begin position="20"/>
        <end position="70"/>
    </location>
</feature>
<dbReference type="Proteomes" id="UP000605970">
    <property type="component" value="Unassembled WGS sequence"/>
</dbReference>
<comment type="caution">
    <text evidence="2">The sequence shown here is derived from an EMBL/GenBank/DDBJ whole genome shotgun (WGS) entry which is preliminary data.</text>
</comment>
<keyword evidence="3" id="KW-1185">Reference proteome</keyword>
<dbReference type="EMBL" id="JABEBT010000027">
    <property type="protein sequence ID" value="KAF7636663.1"/>
    <property type="molecule type" value="Genomic_DNA"/>
</dbReference>
<keyword evidence="1" id="KW-0732">Signal</keyword>